<dbReference type="RefSeq" id="WP_311601425.1">
    <property type="nucleotide sequence ID" value="NZ_JAVREM010000036.1"/>
</dbReference>
<dbReference type="SMART" id="SM00943">
    <property type="entry name" value="Prim-Pol"/>
    <property type="match status" value="1"/>
</dbReference>
<proteinExistence type="predicted"/>
<evidence type="ECO:0000313" key="2">
    <source>
        <dbReference type="EMBL" id="MDT0321220.1"/>
    </source>
</evidence>
<evidence type="ECO:0000259" key="1">
    <source>
        <dbReference type="SMART" id="SM00943"/>
    </source>
</evidence>
<feature type="domain" description="DNA primase/polymerase bifunctional N-terminal" evidence="1">
    <location>
        <begin position="33"/>
        <end position="223"/>
    </location>
</feature>
<dbReference type="InterPro" id="IPR015330">
    <property type="entry name" value="DNA_primase/pol_bifunc_N"/>
</dbReference>
<dbReference type="Pfam" id="PF09250">
    <property type="entry name" value="Prim-Pol"/>
    <property type="match status" value="1"/>
</dbReference>
<organism evidence="2 3">
    <name type="scientific">Streptomyces millisiae</name>
    <dbReference type="NCBI Taxonomy" id="3075542"/>
    <lineage>
        <taxon>Bacteria</taxon>
        <taxon>Bacillati</taxon>
        <taxon>Actinomycetota</taxon>
        <taxon>Actinomycetes</taxon>
        <taxon>Kitasatosporales</taxon>
        <taxon>Streptomycetaceae</taxon>
        <taxon>Streptomyces</taxon>
    </lineage>
</organism>
<dbReference type="Proteomes" id="UP001183420">
    <property type="component" value="Unassembled WGS sequence"/>
</dbReference>
<comment type="caution">
    <text evidence="2">The sequence shown here is derived from an EMBL/GenBank/DDBJ whole genome shotgun (WGS) entry which is preliminary data.</text>
</comment>
<protein>
    <submittedName>
        <fullName evidence="2">Bifunctional DNA primase/polymerase</fullName>
    </submittedName>
</protein>
<dbReference type="EMBL" id="JAVREM010000036">
    <property type="protein sequence ID" value="MDT0321220.1"/>
    <property type="molecule type" value="Genomic_DNA"/>
</dbReference>
<keyword evidence="3" id="KW-1185">Reference proteome</keyword>
<accession>A0ABU2LUE0</accession>
<evidence type="ECO:0000313" key="3">
    <source>
        <dbReference type="Proteomes" id="UP001183420"/>
    </source>
</evidence>
<reference evidence="3" key="1">
    <citation type="submission" date="2023-07" db="EMBL/GenBank/DDBJ databases">
        <title>30 novel species of actinomycetes from the DSMZ collection.</title>
        <authorList>
            <person name="Nouioui I."/>
        </authorList>
    </citation>
    <scope>NUCLEOTIDE SEQUENCE [LARGE SCALE GENOMIC DNA]</scope>
    <source>
        <strain evidence="3">DSM 44918</strain>
    </source>
</reference>
<sequence length="235" mass="24426">MGFTIGGMREIRELRLAARRPRRSGRASVATAVAEYTGLWGWDVVPGVGATRRGGAHGRVECRCARADCPAPGDHPLDPDLSVPAGTTLDQVLDVWDAAWAAAPGGATVLLPTGLSFDVIDVPAAAGRLALPRLERMGLPLGPVALAPHGRAWFFVAAGAAAELPQLLYRTGWDDALLDLRGLGKGAHVTAPPSAHAGLGQVRWLRPPALETAAAPPQARLLLGTLAYGLAAATR</sequence>
<name>A0ABU2LUE0_9ACTN</name>
<gene>
    <name evidence="2" type="ORF">RNC47_23080</name>
</gene>